<dbReference type="RefSeq" id="WP_166077413.1">
    <property type="nucleotide sequence ID" value="NZ_JAAJBT010000005.1"/>
</dbReference>
<keyword evidence="4" id="KW-1185">Reference proteome</keyword>
<dbReference type="EMBL" id="JAAJBT010000005">
    <property type="protein sequence ID" value="NHM02306.1"/>
    <property type="molecule type" value="Genomic_DNA"/>
</dbReference>
<sequence>MLKNTLLLVLFFFSSSFYAQKIDTSKNELKSGKEDTRPPLPTEPVNHNPPSNARESNDNFGIGAFFVELGFYIGLYATIGDYRNEDHLYFPLTPHPYFDGKSGNYEKINDESVLKKQLRFDVENHFLYSNNAAFGNHLKGKFRPFQHFYLQTDYRALIERDKFAKTTSHLSLFQFNFGYDRLRFEKFNLGWTIGATYIANDINKAGFSYGLNTDVFPFKKISFNSAMIWSKVNGMPVNSFEFRGKYHKKNHFFSMGYENLKIASPSYNYVTLGVGSYF</sequence>
<feature type="signal peptide" evidence="2">
    <location>
        <begin position="1"/>
        <end position="19"/>
    </location>
</feature>
<proteinExistence type="predicted"/>
<feature type="region of interest" description="Disordered" evidence="1">
    <location>
        <begin position="28"/>
        <end position="56"/>
    </location>
</feature>
<reference evidence="3 4" key="1">
    <citation type="submission" date="2020-02" db="EMBL/GenBank/DDBJ databases">
        <authorList>
            <person name="Chen W.-M."/>
        </authorList>
    </citation>
    <scope>NUCLEOTIDE SEQUENCE [LARGE SCALE GENOMIC DNA]</scope>
    <source>
        <strain evidence="3 4">KDG-16</strain>
    </source>
</reference>
<accession>A0ABX0I6H7</accession>
<evidence type="ECO:0000313" key="3">
    <source>
        <dbReference type="EMBL" id="NHM02306.1"/>
    </source>
</evidence>
<organism evidence="3 4">
    <name type="scientific">Flavobacterium difficile</name>
    <dbReference type="NCBI Taxonomy" id="2709659"/>
    <lineage>
        <taxon>Bacteria</taxon>
        <taxon>Pseudomonadati</taxon>
        <taxon>Bacteroidota</taxon>
        <taxon>Flavobacteriia</taxon>
        <taxon>Flavobacteriales</taxon>
        <taxon>Flavobacteriaceae</taxon>
        <taxon>Flavobacterium</taxon>
    </lineage>
</organism>
<name>A0ABX0I6H7_9FLAO</name>
<comment type="caution">
    <text evidence="3">The sequence shown here is derived from an EMBL/GenBank/DDBJ whole genome shotgun (WGS) entry which is preliminary data.</text>
</comment>
<protein>
    <recommendedName>
        <fullName evidence="5">Outer membrane protein beta-barrel domain-containing protein</fullName>
    </recommendedName>
</protein>
<feature type="compositionally biased region" description="Basic and acidic residues" evidence="1">
    <location>
        <begin position="28"/>
        <end position="37"/>
    </location>
</feature>
<feature type="chain" id="PRO_5047464973" description="Outer membrane protein beta-barrel domain-containing protein" evidence="2">
    <location>
        <begin position="20"/>
        <end position="278"/>
    </location>
</feature>
<evidence type="ECO:0000256" key="1">
    <source>
        <dbReference type="SAM" id="MobiDB-lite"/>
    </source>
</evidence>
<evidence type="ECO:0000313" key="4">
    <source>
        <dbReference type="Proteomes" id="UP000800984"/>
    </source>
</evidence>
<evidence type="ECO:0000256" key="2">
    <source>
        <dbReference type="SAM" id="SignalP"/>
    </source>
</evidence>
<evidence type="ECO:0008006" key="5">
    <source>
        <dbReference type="Google" id="ProtNLM"/>
    </source>
</evidence>
<gene>
    <name evidence="3" type="ORF">G4D72_09320</name>
</gene>
<keyword evidence="2" id="KW-0732">Signal</keyword>
<dbReference type="Proteomes" id="UP000800984">
    <property type="component" value="Unassembled WGS sequence"/>
</dbReference>